<dbReference type="CDD" id="cd03506">
    <property type="entry name" value="Delta6-FADS-like"/>
    <property type="match status" value="1"/>
</dbReference>
<keyword evidence="4" id="KW-0560">Oxidoreductase</keyword>
<dbReference type="PATRIC" id="fig|37916.4.peg.4080"/>
<gene>
    <name evidence="4" type="primary">desA3_4</name>
    <name evidence="4" type="ORF">MCHLDSM_04111</name>
</gene>
<feature type="domain" description="Fatty acid desaturase" evidence="3">
    <location>
        <begin position="81"/>
        <end position="335"/>
    </location>
</feature>
<dbReference type="Pfam" id="PF00487">
    <property type="entry name" value="FA_desaturase"/>
    <property type="match status" value="1"/>
</dbReference>
<dbReference type="InterPro" id="IPR012171">
    <property type="entry name" value="Fatty_acid_desaturase"/>
</dbReference>
<organism evidence="4 5">
    <name type="scientific">Mycolicibacterium chlorophenolicum</name>
    <dbReference type="NCBI Taxonomy" id="37916"/>
    <lineage>
        <taxon>Bacteria</taxon>
        <taxon>Bacillati</taxon>
        <taxon>Actinomycetota</taxon>
        <taxon>Actinomycetes</taxon>
        <taxon>Mycobacteriales</taxon>
        <taxon>Mycobacteriaceae</taxon>
        <taxon>Mycolicibacterium</taxon>
    </lineage>
</organism>
<evidence type="ECO:0000256" key="1">
    <source>
        <dbReference type="SAM" id="Coils"/>
    </source>
</evidence>
<dbReference type="AlphaFoldDB" id="A0A0J6VR47"/>
<feature type="compositionally biased region" description="Basic and acidic residues" evidence="2">
    <location>
        <begin position="361"/>
        <end position="372"/>
    </location>
</feature>
<keyword evidence="1" id="KW-0175">Coiled coil</keyword>
<dbReference type="GO" id="GO:0008610">
    <property type="term" value="P:lipid biosynthetic process"/>
    <property type="evidence" value="ECO:0007669"/>
    <property type="project" value="UniProtKB-ARBA"/>
</dbReference>
<evidence type="ECO:0000259" key="3">
    <source>
        <dbReference type="Pfam" id="PF00487"/>
    </source>
</evidence>
<dbReference type="GO" id="GO:0016717">
    <property type="term" value="F:oxidoreductase activity, acting on paired donors, with oxidation of a pair of donors resulting in the reduction of molecular oxygen to two molecules of water"/>
    <property type="evidence" value="ECO:0007669"/>
    <property type="project" value="TreeGrafter"/>
</dbReference>
<dbReference type="InterPro" id="IPR005804">
    <property type="entry name" value="FA_desaturase_dom"/>
</dbReference>
<dbReference type="GO" id="GO:0016020">
    <property type="term" value="C:membrane"/>
    <property type="evidence" value="ECO:0007669"/>
    <property type="project" value="TreeGrafter"/>
</dbReference>
<dbReference type="STRING" id="37916.MCHLDSM_04111"/>
<dbReference type="PANTHER" id="PTHR19353">
    <property type="entry name" value="FATTY ACID DESATURASE 2"/>
    <property type="match status" value="1"/>
</dbReference>
<dbReference type="Proteomes" id="UP000036513">
    <property type="component" value="Unassembled WGS sequence"/>
</dbReference>
<sequence>MAITDIKAYAHLTDEDIEALAAELDQLRADIEESRGERDARYVRRTIQLQRALAAGGRIALFASSSRIARIAGTAMLASAKIIENMELGHNVIHGQWDWMNDPEIHSTEWEWDTTCPSSQWKYSHNFVHHKYTNVVGLDSDVGYGIMRVTRDEPWERWMIGNPIYNLLLGTLFEWGVAAHHIEVDKIRKKEKTWAQARKDMRVMGRKIAKQVGKDYIVFPALTGTNWKHTLKCNVVANLIRNYWSYMVIFCGHFPDGAEKFTVEEFENETRGEWYLRQMLGSANFHAGPVMAFMSGNLCYQIEHHLFPDLPSNRYAEMSVRIKELCEKYDLPYTTGPLLRQYWQSFWTILKLALPDEYLKADSDDAPETHSERRFRRVERSPGTPKRGLRTAIRERTKAA</sequence>
<reference evidence="4 5" key="1">
    <citation type="journal article" date="2015" name="Genome Biol. Evol.">
        <title>Characterization of Three Mycobacterium spp. with Potential Use in Bioremediation by Genome Sequencing and Comparative Genomics.</title>
        <authorList>
            <person name="Das S."/>
            <person name="Pettersson B.M."/>
            <person name="Behra P.R."/>
            <person name="Ramesh M."/>
            <person name="Dasgupta S."/>
            <person name="Bhattacharya A."/>
            <person name="Kirsebom L.A."/>
        </authorList>
    </citation>
    <scope>NUCLEOTIDE SEQUENCE [LARGE SCALE GENOMIC DNA]</scope>
    <source>
        <strain evidence="4 5">DSM 43826</strain>
    </source>
</reference>
<name>A0A0J6VR47_9MYCO</name>
<comment type="caution">
    <text evidence="4">The sequence shown here is derived from an EMBL/GenBank/DDBJ whole genome shotgun (WGS) entry which is preliminary data.</text>
</comment>
<dbReference type="PANTHER" id="PTHR19353:SF19">
    <property type="entry name" value="DELTA(5) FATTY ACID DESATURASE C-RELATED"/>
    <property type="match status" value="1"/>
</dbReference>
<dbReference type="RefSeq" id="WP_048471516.1">
    <property type="nucleotide sequence ID" value="NZ_JYNL01000048.1"/>
</dbReference>
<protein>
    <submittedName>
        <fullName evidence="4">Stearoyl-CoA 9-desaturase</fullName>
        <ecNumber evidence="4">1.14.19.-</ecNumber>
    </submittedName>
</protein>
<proteinExistence type="predicted"/>
<keyword evidence="5" id="KW-1185">Reference proteome</keyword>
<evidence type="ECO:0000313" key="5">
    <source>
        <dbReference type="Proteomes" id="UP000036513"/>
    </source>
</evidence>
<evidence type="ECO:0000313" key="4">
    <source>
        <dbReference type="EMBL" id="KMO71962.1"/>
    </source>
</evidence>
<dbReference type="EC" id="1.14.19.-" evidence="4"/>
<dbReference type="EMBL" id="JYNL01000048">
    <property type="protein sequence ID" value="KMO71962.1"/>
    <property type="molecule type" value="Genomic_DNA"/>
</dbReference>
<accession>A0A0J6VR47</accession>
<feature type="region of interest" description="Disordered" evidence="2">
    <location>
        <begin position="361"/>
        <end position="400"/>
    </location>
</feature>
<feature type="coiled-coil region" evidence="1">
    <location>
        <begin position="10"/>
        <end position="37"/>
    </location>
</feature>
<evidence type="ECO:0000256" key="2">
    <source>
        <dbReference type="SAM" id="MobiDB-lite"/>
    </source>
</evidence>